<name>M2XT12_GALSU</name>
<dbReference type="EMBL" id="KB454546">
    <property type="protein sequence ID" value="EME26574.1"/>
    <property type="molecule type" value="Genomic_DNA"/>
</dbReference>
<dbReference type="PANTHER" id="PTHR15323:SF6">
    <property type="entry name" value="CELL DIVISION CYCLE PROTEIN 123 HOMOLOG"/>
    <property type="match status" value="1"/>
</dbReference>
<dbReference type="Pfam" id="PF07065">
    <property type="entry name" value="D123"/>
    <property type="match status" value="1"/>
</dbReference>
<dbReference type="GeneID" id="17085540"/>
<evidence type="ECO:0000313" key="2">
    <source>
        <dbReference type="EMBL" id="EME26574.1"/>
    </source>
</evidence>
<dbReference type="GO" id="GO:0005737">
    <property type="term" value="C:cytoplasm"/>
    <property type="evidence" value="ECO:0007669"/>
    <property type="project" value="TreeGrafter"/>
</dbReference>
<dbReference type="Gramene" id="EME26574">
    <property type="protein sequence ID" value="EME26574"/>
    <property type="gene ID" value="Gasu_58070"/>
</dbReference>
<protein>
    <submittedName>
        <fullName evidence="2">Uncharacterized protein</fullName>
    </submittedName>
</protein>
<accession>M2XT12</accession>
<dbReference type="eggNOG" id="KOG2983">
    <property type="taxonomic scope" value="Eukaryota"/>
</dbReference>
<dbReference type="RefSeq" id="XP_005703094.1">
    <property type="nucleotide sequence ID" value="XM_005703037.1"/>
</dbReference>
<evidence type="ECO:0000313" key="3">
    <source>
        <dbReference type="Proteomes" id="UP000030680"/>
    </source>
</evidence>
<evidence type="ECO:0000256" key="1">
    <source>
        <dbReference type="ARBA" id="ARBA00011047"/>
    </source>
</evidence>
<sequence>MHIRPNEVSFLQSRINSNEDDKDGDSVHFEEEEASFLTEPSFPAIESAIDSAIKELGGTVFPKLCKAPIDASWISYNHDLNCNSTDEVLTVLKCSERVTKCISELCDEQLNNTELELREWFHVHPGGEWRCFVKDGILLAATPRDISCNLSLTEQDSLRVKRMLTTFFESHKEGLRGCWVIDVYMDEQQYIWVFDVESFATKKKQDEENIWEF</sequence>
<comment type="similarity">
    <text evidence="1">Belongs to the CDC123 family.</text>
</comment>
<dbReference type="KEGG" id="gsl:Gasu_58070"/>
<gene>
    <name evidence="2" type="ORF">Gasu_58070</name>
</gene>
<dbReference type="AlphaFoldDB" id="M2XT12"/>
<dbReference type="InterPro" id="IPR009772">
    <property type="entry name" value="CDC123"/>
</dbReference>
<dbReference type="PANTHER" id="PTHR15323">
    <property type="entry name" value="D123 PROTEIN"/>
    <property type="match status" value="1"/>
</dbReference>
<organism evidence="2 3">
    <name type="scientific">Galdieria sulphuraria</name>
    <name type="common">Red alga</name>
    <dbReference type="NCBI Taxonomy" id="130081"/>
    <lineage>
        <taxon>Eukaryota</taxon>
        <taxon>Rhodophyta</taxon>
        <taxon>Bangiophyceae</taxon>
        <taxon>Galdieriales</taxon>
        <taxon>Galdieriaceae</taxon>
        <taxon>Galdieria</taxon>
    </lineage>
</organism>
<keyword evidence="3" id="KW-1185">Reference proteome</keyword>
<proteinExistence type="inferred from homology"/>
<dbReference type="STRING" id="130081.M2XT12"/>
<dbReference type="OrthoDB" id="360540at2759"/>
<reference evidence="3" key="1">
    <citation type="journal article" date="2013" name="Science">
        <title>Gene transfer from bacteria and archaea facilitated evolution of an extremophilic eukaryote.</title>
        <authorList>
            <person name="Schonknecht G."/>
            <person name="Chen W.H."/>
            <person name="Ternes C.M."/>
            <person name="Barbier G.G."/>
            <person name="Shrestha R.P."/>
            <person name="Stanke M."/>
            <person name="Brautigam A."/>
            <person name="Baker B.J."/>
            <person name="Banfield J.F."/>
            <person name="Garavito R.M."/>
            <person name="Carr K."/>
            <person name="Wilkerson C."/>
            <person name="Rensing S.A."/>
            <person name="Gagneul D."/>
            <person name="Dickenson N.E."/>
            <person name="Oesterhelt C."/>
            <person name="Lercher M.J."/>
            <person name="Weber A.P."/>
        </authorList>
    </citation>
    <scope>NUCLEOTIDE SEQUENCE [LARGE SCALE GENOMIC DNA]</scope>
    <source>
        <strain evidence="3">074W</strain>
    </source>
</reference>
<dbReference type="Proteomes" id="UP000030680">
    <property type="component" value="Unassembled WGS sequence"/>
</dbReference>